<dbReference type="SUPFAM" id="SSF50346">
    <property type="entry name" value="PRC-barrel domain"/>
    <property type="match status" value="1"/>
</dbReference>
<dbReference type="EMBL" id="ACYY01000004">
    <property type="protein sequence ID" value="EEW26143.1"/>
    <property type="molecule type" value="Genomic_DNA"/>
</dbReference>
<dbReference type="Pfam" id="PF01782">
    <property type="entry name" value="RimM"/>
    <property type="match status" value="1"/>
</dbReference>
<dbReference type="AlphaFoldDB" id="C8RYF5"/>
<dbReference type="PANTHER" id="PTHR33692:SF1">
    <property type="entry name" value="RIBOSOME MATURATION FACTOR RIMM"/>
    <property type="match status" value="1"/>
</dbReference>
<dbReference type="GO" id="GO:0005737">
    <property type="term" value="C:cytoplasm"/>
    <property type="evidence" value="ECO:0007669"/>
    <property type="project" value="UniProtKB-SubCell"/>
</dbReference>
<evidence type="ECO:0000256" key="4">
    <source>
        <dbReference type="ARBA" id="ARBA00023186"/>
    </source>
</evidence>
<comment type="subcellular location">
    <subcellularLocation>
        <location evidence="5">Cytoplasm</location>
    </subcellularLocation>
</comment>
<keyword evidence="2 5" id="KW-0690">Ribosome biogenesis</keyword>
<comment type="caution">
    <text evidence="8">The sequence shown here is derived from an EMBL/GenBank/DDBJ whole genome shotgun (WGS) entry which is preliminary data.</text>
</comment>
<feature type="domain" description="Ribosome maturation factor RimM PRC barrel" evidence="7">
    <location>
        <begin position="98"/>
        <end position="165"/>
    </location>
</feature>
<evidence type="ECO:0000256" key="2">
    <source>
        <dbReference type="ARBA" id="ARBA00022517"/>
    </source>
</evidence>
<dbReference type="Proteomes" id="UP000010121">
    <property type="component" value="Unassembled WGS sequence"/>
</dbReference>
<sequence length="167" mass="17583">MTDRICVGAIAGSFGVKGEVRLKSFCSDPEAIAGYGPLFTEDGTRQFSVKLTRPVAGGLGARLSGVATKEEADALRGTSLYVDKTRLPKLPDDEFYHADLIGMEVRDTGGVLLGRVQAVHNHGAGDLLEIAGAGLKEPILLPFTLAVVPTVDLVAGRIVVDLPEVLD</sequence>
<dbReference type="NCBIfam" id="TIGR02273">
    <property type="entry name" value="16S_RimM"/>
    <property type="match status" value="1"/>
</dbReference>
<dbReference type="InterPro" id="IPR011033">
    <property type="entry name" value="PRC_barrel-like_sf"/>
</dbReference>
<dbReference type="RefSeq" id="WP_008028363.1">
    <property type="nucleotide sequence ID" value="NZ_ACYY01000004.1"/>
</dbReference>
<dbReference type="PANTHER" id="PTHR33692">
    <property type="entry name" value="RIBOSOME MATURATION FACTOR RIMM"/>
    <property type="match status" value="1"/>
</dbReference>
<dbReference type="Gene3D" id="2.40.30.60">
    <property type="entry name" value="RimM"/>
    <property type="match status" value="1"/>
</dbReference>
<evidence type="ECO:0000256" key="1">
    <source>
        <dbReference type="ARBA" id="ARBA00022490"/>
    </source>
</evidence>
<evidence type="ECO:0000259" key="7">
    <source>
        <dbReference type="Pfam" id="PF24986"/>
    </source>
</evidence>
<dbReference type="GO" id="GO:0006364">
    <property type="term" value="P:rRNA processing"/>
    <property type="evidence" value="ECO:0007669"/>
    <property type="project" value="UniProtKB-UniRule"/>
</dbReference>
<comment type="function">
    <text evidence="5">An accessory protein needed during the final step in the assembly of 30S ribosomal subunit, possibly for assembly of the head region. Essential for efficient processing of 16S rRNA. May be needed both before and after RbfA during the maturation of 16S rRNA. It has affinity for free ribosomal 30S subunits but not for 70S ribosomes.</text>
</comment>
<evidence type="ECO:0000313" key="9">
    <source>
        <dbReference type="Proteomes" id="UP000010121"/>
    </source>
</evidence>
<dbReference type="Pfam" id="PF24986">
    <property type="entry name" value="PRC_RimM"/>
    <property type="match status" value="1"/>
</dbReference>
<dbReference type="InterPro" id="IPR002676">
    <property type="entry name" value="RimM_N"/>
</dbReference>
<dbReference type="InterPro" id="IPR036976">
    <property type="entry name" value="RimM_N_sf"/>
</dbReference>
<accession>C8RYF5</accession>
<dbReference type="SUPFAM" id="SSF50447">
    <property type="entry name" value="Translation proteins"/>
    <property type="match status" value="1"/>
</dbReference>
<comment type="similarity">
    <text evidence="5">Belongs to the RimM family.</text>
</comment>
<dbReference type="HAMAP" id="MF_00014">
    <property type="entry name" value="Ribosome_mat_RimM"/>
    <property type="match status" value="1"/>
</dbReference>
<dbReference type="InterPro" id="IPR011961">
    <property type="entry name" value="RimM"/>
</dbReference>
<dbReference type="InterPro" id="IPR056792">
    <property type="entry name" value="PRC_RimM"/>
</dbReference>
<keyword evidence="4 5" id="KW-0143">Chaperone</keyword>
<keyword evidence="3 5" id="KW-0698">rRNA processing</keyword>
<evidence type="ECO:0000256" key="5">
    <source>
        <dbReference type="HAMAP-Rule" id="MF_00014"/>
    </source>
</evidence>
<evidence type="ECO:0000259" key="6">
    <source>
        <dbReference type="Pfam" id="PF01782"/>
    </source>
</evidence>
<name>C8RYF5_9RHOB</name>
<comment type="subunit">
    <text evidence="5">Binds ribosomal protein uS19.</text>
</comment>
<comment type="domain">
    <text evidence="5">The PRC barrel domain binds ribosomal protein uS19.</text>
</comment>
<keyword evidence="9" id="KW-1185">Reference proteome</keyword>
<keyword evidence="1 5" id="KW-0963">Cytoplasm</keyword>
<protein>
    <recommendedName>
        <fullName evidence="5">Ribosome maturation factor RimM</fullName>
    </recommendedName>
</protein>
<feature type="domain" description="RimM N-terminal" evidence="6">
    <location>
        <begin position="6"/>
        <end position="85"/>
    </location>
</feature>
<dbReference type="InterPro" id="IPR009000">
    <property type="entry name" value="Transl_B-barrel_sf"/>
</dbReference>
<organism evidence="8 9">
    <name type="scientific">Rhodobacter ferrooxidans</name>
    <dbReference type="NCBI Taxonomy" id="371731"/>
    <lineage>
        <taxon>Bacteria</taxon>
        <taxon>Pseudomonadati</taxon>
        <taxon>Pseudomonadota</taxon>
        <taxon>Alphaproteobacteria</taxon>
        <taxon>Rhodobacterales</taxon>
        <taxon>Rhodobacter group</taxon>
        <taxon>Rhodobacter</taxon>
    </lineage>
</organism>
<proteinExistence type="inferred from homology"/>
<dbReference type="eggNOG" id="COG0806">
    <property type="taxonomic scope" value="Bacteria"/>
</dbReference>
<dbReference type="GO" id="GO:0043022">
    <property type="term" value="F:ribosome binding"/>
    <property type="evidence" value="ECO:0007669"/>
    <property type="project" value="InterPro"/>
</dbReference>
<dbReference type="GO" id="GO:0042274">
    <property type="term" value="P:ribosomal small subunit biogenesis"/>
    <property type="evidence" value="ECO:0007669"/>
    <property type="project" value="UniProtKB-UniRule"/>
</dbReference>
<evidence type="ECO:0000256" key="3">
    <source>
        <dbReference type="ARBA" id="ARBA00022552"/>
    </source>
</evidence>
<dbReference type="STRING" id="371731.Rsw2DRAFT_0833"/>
<evidence type="ECO:0000313" key="8">
    <source>
        <dbReference type="EMBL" id="EEW26143.1"/>
    </source>
</evidence>
<dbReference type="OrthoDB" id="9788191at2"/>
<reference evidence="8 9" key="1">
    <citation type="submission" date="2009-08" db="EMBL/GenBank/DDBJ databases">
        <title>The draft genome of Rhodobacter sp. SW2.</title>
        <authorList>
            <consortium name="US DOE Joint Genome Institute (JGI-PGF)"/>
            <person name="Lucas S."/>
            <person name="Copeland A."/>
            <person name="Lapidus A."/>
            <person name="Glavina del Rio T."/>
            <person name="Tice H."/>
            <person name="Bruce D."/>
            <person name="Goodwin L."/>
            <person name="Pitluck S."/>
            <person name="Larimer F."/>
            <person name="Land M.L."/>
            <person name="Hauser L."/>
            <person name="Emerson D."/>
        </authorList>
    </citation>
    <scope>NUCLEOTIDE SEQUENCE [LARGE SCALE GENOMIC DNA]</scope>
    <source>
        <strain evidence="8 9">SW2</strain>
    </source>
</reference>
<dbReference type="Gene3D" id="2.30.30.240">
    <property type="entry name" value="PRC-barrel domain"/>
    <property type="match status" value="1"/>
</dbReference>
<gene>
    <name evidence="5" type="primary">rimM</name>
    <name evidence="8" type="ORF">Rsw2DRAFT_0833</name>
</gene>
<dbReference type="GO" id="GO:0005840">
    <property type="term" value="C:ribosome"/>
    <property type="evidence" value="ECO:0007669"/>
    <property type="project" value="InterPro"/>
</dbReference>